<keyword evidence="5" id="KW-1185">Reference proteome</keyword>
<feature type="domain" description="Glycosyltransferase subfamily 4-like N-terminal" evidence="3">
    <location>
        <begin position="15"/>
        <end position="178"/>
    </location>
</feature>
<organism evidence="4 5">
    <name type="scientific">Pseudofrankia inefficax (strain DSM 45817 / CECT 9037 / DDB 130130 / EuI1c)</name>
    <name type="common">Frankia inefficax</name>
    <dbReference type="NCBI Taxonomy" id="298654"/>
    <lineage>
        <taxon>Bacteria</taxon>
        <taxon>Bacillati</taxon>
        <taxon>Actinomycetota</taxon>
        <taxon>Actinomycetes</taxon>
        <taxon>Frankiales</taxon>
        <taxon>Frankiaceae</taxon>
        <taxon>Pseudofrankia</taxon>
    </lineage>
</organism>
<evidence type="ECO:0000313" key="4">
    <source>
        <dbReference type="EMBL" id="ADP82797.1"/>
    </source>
</evidence>
<dbReference type="Pfam" id="PF13579">
    <property type="entry name" value="Glyco_trans_4_4"/>
    <property type="match status" value="1"/>
</dbReference>
<dbReference type="InParanoid" id="E3J0M8"/>
<dbReference type="AlphaFoldDB" id="E3J0M8"/>
<dbReference type="KEGG" id="fri:FraEuI1c_4807"/>
<dbReference type="InterPro" id="IPR028098">
    <property type="entry name" value="Glyco_trans_4-like_N"/>
</dbReference>
<gene>
    <name evidence="4" type="ordered locus">FraEuI1c_4807</name>
</gene>
<dbReference type="SUPFAM" id="SSF53756">
    <property type="entry name" value="UDP-Glycosyltransferase/glycogen phosphorylase"/>
    <property type="match status" value="1"/>
</dbReference>
<dbReference type="OrthoDB" id="5242526at2"/>
<evidence type="ECO:0000256" key="2">
    <source>
        <dbReference type="ARBA" id="ARBA00022679"/>
    </source>
</evidence>
<dbReference type="GO" id="GO:0016757">
    <property type="term" value="F:glycosyltransferase activity"/>
    <property type="evidence" value="ECO:0007669"/>
    <property type="project" value="UniProtKB-KW"/>
</dbReference>
<dbReference type="PANTHER" id="PTHR45947">
    <property type="entry name" value="SULFOQUINOVOSYL TRANSFERASE SQD2"/>
    <property type="match status" value="1"/>
</dbReference>
<keyword evidence="2 4" id="KW-0808">Transferase</keyword>
<evidence type="ECO:0000313" key="5">
    <source>
        <dbReference type="Proteomes" id="UP000002484"/>
    </source>
</evidence>
<proteinExistence type="predicted"/>
<protein>
    <submittedName>
        <fullName evidence="4">Glycosyl transferase group 1</fullName>
    </submittedName>
</protein>
<dbReference type="Proteomes" id="UP000002484">
    <property type="component" value="Chromosome"/>
</dbReference>
<keyword evidence="1" id="KW-0328">Glycosyltransferase</keyword>
<dbReference type="RefSeq" id="WP_013425915.1">
    <property type="nucleotide sequence ID" value="NC_014666.1"/>
</dbReference>
<dbReference type="Gene3D" id="3.40.50.2000">
    <property type="entry name" value="Glycogen Phosphorylase B"/>
    <property type="match status" value="2"/>
</dbReference>
<name>E3J0M8_PSEI1</name>
<dbReference type="EMBL" id="CP002299">
    <property type="protein sequence ID" value="ADP82797.1"/>
    <property type="molecule type" value="Genomic_DNA"/>
</dbReference>
<dbReference type="HOGENOM" id="CLU_009583_10_1_11"/>
<accession>E3J0M8</accession>
<dbReference type="eggNOG" id="COG0438">
    <property type="taxonomic scope" value="Bacteria"/>
</dbReference>
<dbReference type="GO" id="GO:1901137">
    <property type="term" value="P:carbohydrate derivative biosynthetic process"/>
    <property type="evidence" value="ECO:0007669"/>
    <property type="project" value="UniProtKB-ARBA"/>
</dbReference>
<dbReference type="Pfam" id="PF13692">
    <property type="entry name" value="Glyco_trans_1_4"/>
    <property type="match status" value="1"/>
</dbReference>
<evidence type="ECO:0000256" key="1">
    <source>
        <dbReference type="ARBA" id="ARBA00022676"/>
    </source>
</evidence>
<dbReference type="InterPro" id="IPR050194">
    <property type="entry name" value="Glycosyltransferase_grp1"/>
</dbReference>
<sequence>MRIAQVANFVAPTSGGIRTTLRHLAAGYVAAGHEVVRVLPARQDGVRHVDGVTTLMVRSPLVPGTPYRMITEPWRVTAMLDEARPTHLEVHDRTTLRRLGRWARRSGVHSLVVSHERVDRLLGAKTPASLRGVLPVRAAADVTNRTLAAGYDTVVTTTRWAAAEFLRLGVNNLRQVPLGVDLDRFGTEWADRSLRRAFARDSDVLLVAISRMDPEKRVDIAIDALAELVRRKVPARLVLAGDGSGRKELERRAAGLPVVFLGFVADRQRLSALLASADVGLAPGPVETFGLAALEAMASATPVVVHHGSAMAELIDPRCGRVAAGCGYGFADAIEEVLALDEADRRVAARARAEMFPWSATVEGFLSVHGLAVPPAQAAFALPPADGTDLPRAA</sequence>
<dbReference type="STRING" id="298654.FraEuI1c_4807"/>
<dbReference type="PANTHER" id="PTHR45947:SF3">
    <property type="entry name" value="SULFOQUINOVOSYL TRANSFERASE SQD2"/>
    <property type="match status" value="1"/>
</dbReference>
<evidence type="ECO:0000259" key="3">
    <source>
        <dbReference type="Pfam" id="PF13579"/>
    </source>
</evidence>
<reference evidence="4 5" key="1">
    <citation type="submission" date="2010-10" db="EMBL/GenBank/DDBJ databases">
        <title>Complete sequence of Frankia sp. EuI1c.</title>
        <authorList>
            <consortium name="US DOE Joint Genome Institute"/>
            <person name="Lucas S."/>
            <person name="Copeland A."/>
            <person name="Lapidus A."/>
            <person name="Cheng J.-F."/>
            <person name="Bruce D."/>
            <person name="Goodwin L."/>
            <person name="Pitluck S."/>
            <person name="Chertkov O."/>
            <person name="Detter J.C."/>
            <person name="Han C."/>
            <person name="Tapia R."/>
            <person name="Land M."/>
            <person name="Hauser L."/>
            <person name="Jeffries C."/>
            <person name="Kyrpides N."/>
            <person name="Ivanova N."/>
            <person name="Mikhailova N."/>
            <person name="Beauchemin N."/>
            <person name="Sen A."/>
            <person name="Sur S.A."/>
            <person name="Gtari M."/>
            <person name="Wall L."/>
            <person name="Tisa L."/>
            <person name="Woyke T."/>
        </authorList>
    </citation>
    <scope>NUCLEOTIDE SEQUENCE [LARGE SCALE GENOMIC DNA]</scope>
    <source>
        <strain evidence="5">DSM 45817 / CECT 9037 / EuI1c</strain>
    </source>
</reference>
<dbReference type="CAZy" id="GT4">
    <property type="family name" value="Glycosyltransferase Family 4"/>
</dbReference>